<evidence type="ECO:0000313" key="8">
    <source>
        <dbReference type="EMBL" id="CUX36310.1"/>
    </source>
</evidence>
<accession>A0ABM9VGN3</accession>
<protein>
    <submittedName>
        <fullName evidence="8">Exported cytochrome c</fullName>
    </submittedName>
</protein>
<dbReference type="PRINTS" id="PR00604">
    <property type="entry name" value="CYTCHRMECIAB"/>
</dbReference>
<evidence type="ECO:0000313" key="9">
    <source>
        <dbReference type="Proteomes" id="UP000191812"/>
    </source>
</evidence>
<evidence type="ECO:0000256" key="5">
    <source>
        <dbReference type="ARBA" id="ARBA00023004"/>
    </source>
</evidence>
<dbReference type="InterPro" id="IPR002327">
    <property type="entry name" value="Cyt_c_1A/1B"/>
</dbReference>
<dbReference type="SUPFAM" id="SSF46626">
    <property type="entry name" value="Cytochrome c"/>
    <property type="match status" value="1"/>
</dbReference>
<keyword evidence="5 6" id="KW-0408">Iron</keyword>
<comment type="caution">
    <text evidence="8">The sequence shown here is derived from an EMBL/GenBank/DDBJ whole genome shotgun (WGS) entry which is preliminary data.</text>
</comment>
<evidence type="ECO:0000259" key="7">
    <source>
        <dbReference type="PROSITE" id="PS51007"/>
    </source>
</evidence>
<keyword evidence="2 6" id="KW-0349">Heme</keyword>
<dbReference type="Gene3D" id="1.10.760.10">
    <property type="entry name" value="Cytochrome c-like domain"/>
    <property type="match status" value="1"/>
</dbReference>
<evidence type="ECO:0000256" key="6">
    <source>
        <dbReference type="PROSITE-ProRule" id="PRU00433"/>
    </source>
</evidence>
<feature type="domain" description="Cytochrome c" evidence="7">
    <location>
        <begin position="53"/>
        <end position="155"/>
    </location>
</feature>
<name>A0ABM9VGN3_9HYPH</name>
<evidence type="ECO:0000256" key="1">
    <source>
        <dbReference type="ARBA" id="ARBA00022448"/>
    </source>
</evidence>
<keyword evidence="9" id="KW-1185">Reference proteome</keyword>
<sequence>MSIILPAVAASPKGSCAGRDGDGAREDVMLYRFLAVCLLFAITLPLEARAQEGDPAAGATIFKKCGICHVAETDQNKVGPSLNGLFGRTAGTHPNFAYSQAMQDAGKAGLVWNETSLRDYLHDPKAKVKGTKMAFVGLKDDTEITNLIAYLKQYSK</sequence>
<dbReference type="InterPro" id="IPR009056">
    <property type="entry name" value="Cyt_c-like_dom"/>
</dbReference>
<keyword evidence="4" id="KW-0249">Electron transport</keyword>
<organism evidence="8 9">
    <name type="scientific">Agrobacterium genomosp. 13 str. CFBP 6927</name>
    <dbReference type="NCBI Taxonomy" id="1183428"/>
    <lineage>
        <taxon>Bacteria</taxon>
        <taxon>Pseudomonadati</taxon>
        <taxon>Pseudomonadota</taxon>
        <taxon>Alphaproteobacteria</taxon>
        <taxon>Hyphomicrobiales</taxon>
        <taxon>Rhizobiaceae</taxon>
        <taxon>Rhizobium/Agrobacterium group</taxon>
        <taxon>Agrobacterium</taxon>
        <taxon>Agrobacterium tumefaciens complex</taxon>
    </lineage>
</organism>
<dbReference type="Proteomes" id="UP000191812">
    <property type="component" value="Unassembled WGS sequence"/>
</dbReference>
<keyword evidence="3 6" id="KW-0479">Metal-binding</keyword>
<reference evidence="8 9" key="1">
    <citation type="submission" date="2016-01" db="EMBL/GenBank/DDBJ databases">
        <authorList>
            <person name="Regsiter A."/>
            <person name="william w."/>
        </authorList>
    </citation>
    <scope>NUCLEOTIDE SEQUENCE [LARGE SCALE GENOMIC DNA]</scope>
    <source>
        <strain evidence="8 9">CFBP 6927</strain>
    </source>
</reference>
<dbReference type="PANTHER" id="PTHR11961">
    <property type="entry name" value="CYTOCHROME C"/>
    <property type="match status" value="1"/>
</dbReference>
<gene>
    <name evidence="8" type="ORF">AGR13a_Cc330049</name>
</gene>
<dbReference type="EMBL" id="FBWH01000027">
    <property type="protein sequence ID" value="CUX36310.1"/>
    <property type="molecule type" value="Genomic_DNA"/>
</dbReference>
<evidence type="ECO:0000256" key="4">
    <source>
        <dbReference type="ARBA" id="ARBA00022982"/>
    </source>
</evidence>
<dbReference type="PROSITE" id="PS51007">
    <property type="entry name" value="CYTC"/>
    <property type="match status" value="1"/>
</dbReference>
<keyword evidence="1" id="KW-0813">Transport</keyword>
<evidence type="ECO:0000256" key="3">
    <source>
        <dbReference type="ARBA" id="ARBA00022723"/>
    </source>
</evidence>
<proteinExistence type="predicted"/>
<dbReference type="Pfam" id="PF00034">
    <property type="entry name" value="Cytochrom_C"/>
    <property type="match status" value="1"/>
</dbReference>
<evidence type="ECO:0000256" key="2">
    <source>
        <dbReference type="ARBA" id="ARBA00022617"/>
    </source>
</evidence>
<dbReference type="InterPro" id="IPR036909">
    <property type="entry name" value="Cyt_c-like_dom_sf"/>
</dbReference>